<dbReference type="InterPro" id="IPR036097">
    <property type="entry name" value="HisK_dim/P_sf"/>
</dbReference>
<evidence type="ECO:0000256" key="13">
    <source>
        <dbReference type="PROSITE-ProRule" id="PRU00169"/>
    </source>
</evidence>
<dbReference type="SMART" id="SM00387">
    <property type="entry name" value="HATPase_c"/>
    <property type="match status" value="1"/>
</dbReference>
<dbReference type="RefSeq" id="WP_378385833.1">
    <property type="nucleotide sequence ID" value="NZ_JBHLWM010000003.1"/>
</dbReference>
<keyword evidence="8" id="KW-0547">Nucleotide-binding</keyword>
<comment type="catalytic activity">
    <reaction evidence="1">
        <text>ATP + protein L-histidine = ADP + protein N-phospho-L-histidine.</text>
        <dbReference type="EC" id="2.7.13.3"/>
    </reaction>
</comment>
<name>A0ABV6EPN7_9BRAD</name>
<gene>
    <name evidence="17" type="ORF">ACFFJ6_06915</name>
</gene>
<evidence type="ECO:0000256" key="8">
    <source>
        <dbReference type="ARBA" id="ARBA00022741"/>
    </source>
</evidence>
<keyword evidence="6" id="KW-0808">Transferase</keyword>
<dbReference type="SMART" id="SM00448">
    <property type="entry name" value="REC"/>
    <property type="match status" value="1"/>
</dbReference>
<dbReference type="PROSITE" id="PS50109">
    <property type="entry name" value="HIS_KIN"/>
    <property type="match status" value="1"/>
</dbReference>
<sequence length="905" mass="96787">MRLSVRLMLAMTALVLSTVAALGLLAYYNIGRIIVPAGIQRLADQTRVRIGGIDALLGTMRNETLAAQAFPTNQRIARARANGGVDPDGGVEEAWLRQHLARIYAAQMSAKPGIFRYRYVGVADGGRELIRVDRVGPERTPRIAPVEELAQVGGENFFRRGIALGEREVDMTWSRIDAVNLPAPLATFTTPVRTEAGELFGLIVIDIDMRPTFERIRAALSADTMSYIVEAEGAYLINLREGHIVPTSATGRWQDDFPALAEALGDKNGAAAVLTAPDGQRVAAVVGFVRLPGGMRAGVIETVALDTIMAPAKALQSASLIVALVAATVAVLVSVLLSRSLARPVVQIAAAISGYTRTGRLALPTGLSGESQVLATAFAQMVDKVEETSAALRAKSEVLDKTVASMADAVLVIDADGQRVFGNPPANAIFGHFTDIGSEKWKREYRRFQSDGVTPMPETECPARRAAQGESFDNVEIGIRRDGGKLLQLAASARTMQKADGSFGGAVVVYRNVTALKEAERQLRQAQKMQAIGQLTGGVAHDLNNILTVLTGGVEILADGVSDRPALKDVAVMVDQAVARASDLTNGLLSFARKQPLQPRSIDVNTLMEETARLLRSTFGGHIEVDFRPAPELRPALADPSQLSSALLNLAINARDAMPGGGRLLLETANVDLDQVYAEQHDEVTPGRYVVLVVTDTGAGIPAAIRDRVFEPFFTTKAVGEGTGLGLSMVYGFVKQSGGHIEIHSREGVGTAIRLYLPCAPQSGGERVPATVQAERGHETILVVEDDVLVRSYVMTDLAALGYTAHAAAGAVQAMAMVYDEVEFDLLFTDVMLGGCINGAQLAEELRKYRPNLKVLFTSGYSDNVLMQQSAEMRGALLLEKPYRRADLARMLRLALDGPAAGPSA</sequence>
<dbReference type="Gene3D" id="3.30.565.10">
    <property type="entry name" value="Histidine kinase-like ATPase, C-terminal domain"/>
    <property type="match status" value="1"/>
</dbReference>
<evidence type="ECO:0000256" key="6">
    <source>
        <dbReference type="ARBA" id="ARBA00022679"/>
    </source>
</evidence>
<dbReference type="GO" id="GO:0005524">
    <property type="term" value="F:ATP binding"/>
    <property type="evidence" value="ECO:0007669"/>
    <property type="project" value="UniProtKB-KW"/>
</dbReference>
<keyword evidence="11" id="KW-0472">Membrane</keyword>
<dbReference type="Pfam" id="PF00512">
    <property type="entry name" value="HisKA"/>
    <property type="match status" value="1"/>
</dbReference>
<evidence type="ECO:0000259" key="14">
    <source>
        <dbReference type="PROSITE" id="PS50109"/>
    </source>
</evidence>
<dbReference type="EMBL" id="JBHLWM010000003">
    <property type="protein sequence ID" value="MFC0240191.1"/>
    <property type="molecule type" value="Genomic_DNA"/>
</dbReference>
<dbReference type="InterPro" id="IPR036890">
    <property type="entry name" value="HATPase_C_sf"/>
</dbReference>
<dbReference type="Pfam" id="PF00072">
    <property type="entry name" value="Response_reg"/>
    <property type="match status" value="1"/>
</dbReference>
<evidence type="ECO:0000256" key="9">
    <source>
        <dbReference type="ARBA" id="ARBA00022777"/>
    </source>
</evidence>
<dbReference type="SUPFAM" id="SSF55874">
    <property type="entry name" value="ATPase domain of HSP90 chaperone/DNA topoisomerase II/histidine kinase"/>
    <property type="match status" value="1"/>
</dbReference>
<proteinExistence type="predicted"/>
<keyword evidence="12" id="KW-0902">Two-component regulatory system</keyword>
<evidence type="ECO:0000256" key="5">
    <source>
        <dbReference type="ARBA" id="ARBA00022553"/>
    </source>
</evidence>
<feature type="domain" description="PAC" evidence="16">
    <location>
        <begin position="473"/>
        <end position="525"/>
    </location>
</feature>
<evidence type="ECO:0000256" key="4">
    <source>
        <dbReference type="ARBA" id="ARBA00022475"/>
    </source>
</evidence>
<dbReference type="SMART" id="SM00388">
    <property type="entry name" value="HisKA"/>
    <property type="match status" value="1"/>
</dbReference>
<feature type="domain" description="Histidine kinase" evidence="14">
    <location>
        <begin position="538"/>
        <end position="761"/>
    </location>
</feature>
<evidence type="ECO:0000313" key="17">
    <source>
        <dbReference type="EMBL" id="MFC0240191.1"/>
    </source>
</evidence>
<dbReference type="SUPFAM" id="SSF47384">
    <property type="entry name" value="Homodimeric domain of signal transducing histidine kinase"/>
    <property type="match status" value="1"/>
</dbReference>
<evidence type="ECO:0000256" key="12">
    <source>
        <dbReference type="ARBA" id="ARBA00023012"/>
    </source>
</evidence>
<dbReference type="SUPFAM" id="SSF55785">
    <property type="entry name" value="PYP-like sensor domain (PAS domain)"/>
    <property type="match status" value="1"/>
</dbReference>
<dbReference type="SUPFAM" id="SSF103190">
    <property type="entry name" value="Sensory domain-like"/>
    <property type="match status" value="1"/>
</dbReference>
<organism evidence="17 18">
    <name type="scientific">Rhodopseudomonas telluris</name>
    <dbReference type="NCBI Taxonomy" id="644215"/>
    <lineage>
        <taxon>Bacteria</taxon>
        <taxon>Pseudomonadati</taxon>
        <taxon>Pseudomonadota</taxon>
        <taxon>Alphaproteobacteria</taxon>
        <taxon>Hyphomicrobiales</taxon>
        <taxon>Nitrobacteraceae</taxon>
        <taxon>Rhodopseudomonas</taxon>
    </lineage>
</organism>
<dbReference type="InterPro" id="IPR004358">
    <property type="entry name" value="Sig_transdc_His_kin-like_C"/>
</dbReference>
<evidence type="ECO:0000256" key="3">
    <source>
        <dbReference type="ARBA" id="ARBA00012438"/>
    </source>
</evidence>
<dbReference type="InterPro" id="IPR003661">
    <property type="entry name" value="HisK_dim/P_dom"/>
</dbReference>
<dbReference type="Gene3D" id="6.10.340.10">
    <property type="match status" value="1"/>
</dbReference>
<dbReference type="CDD" id="cd00082">
    <property type="entry name" value="HisKA"/>
    <property type="match status" value="1"/>
</dbReference>
<dbReference type="InterPro" id="IPR001789">
    <property type="entry name" value="Sig_transdc_resp-reg_receiver"/>
</dbReference>
<dbReference type="SUPFAM" id="SSF52172">
    <property type="entry name" value="CheY-like"/>
    <property type="match status" value="1"/>
</dbReference>
<dbReference type="InterPro" id="IPR035965">
    <property type="entry name" value="PAS-like_dom_sf"/>
</dbReference>
<dbReference type="Gene3D" id="1.10.287.130">
    <property type="match status" value="1"/>
</dbReference>
<dbReference type="PANTHER" id="PTHR43065">
    <property type="entry name" value="SENSOR HISTIDINE KINASE"/>
    <property type="match status" value="1"/>
</dbReference>
<keyword evidence="4" id="KW-1003">Cell membrane</keyword>
<keyword evidence="9" id="KW-0418">Kinase</keyword>
<dbReference type="InterPro" id="IPR000700">
    <property type="entry name" value="PAS-assoc_C"/>
</dbReference>
<protein>
    <recommendedName>
        <fullName evidence="3">histidine kinase</fullName>
        <ecNumber evidence="3">2.7.13.3</ecNumber>
    </recommendedName>
</protein>
<comment type="subcellular location">
    <subcellularLocation>
        <location evidence="2">Cell membrane</location>
        <topology evidence="2">Multi-pass membrane protein</topology>
    </subcellularLocation>
</comment>
<reference evidence="17 18" key="1">
    <citation type="submission" date="2024-09" db="EMBL/GenBank/DDBJ databases">
        <authorList>
            <person name="Sun Q."/>
            <person name="Mori K."/>
        </authorList>
    </citation>
    <scope>NUCLEOTIDE SEQUENCE [LARGE SCALE GENOMIC DNA]</scope>
    <source>
        <strain evidence="17 18">KCTC 23279</strain>
    </source>
</reference>
<dbReference type="EC" id="2.7.13.3" evidence="3"/>
<evidence type="ECO:0000256" key="7">
    <source>
        <dbReference type="ARBA" id="ARBA00022692"/>
    </source>
</evidence>
<accession>A0ABV6EPN7</accession>
<keyword evidence="11" id="KW-1133">Transmembrane helix</keyword>
<comment type="caution">
    <text evidence="17">The sequence shown here is derived from an EMBL/GenBank/DDBJ whole genome shotgun (WGS) entry which is preliminary data.</text>
</comment>
<feature type="domain" description="Response regulatory" evidence="15">
    <location>
        <begin position="780"/>
        <end position="896"/>
    </location>
</feature>
<dbReference type="InterPro" id="IPR005467">
    <property type="entry name" value="His_kinase_dom"/>
</dbReference>
<dbReference type="Proteomes" id="UP001589775">
    <property type="component" value="Unassembled WGS sequence"/>
</dbReference>
<dbReference type="Gene3D" id="3.40.50.2300">
    <property type="match status" value="1"/>
</dbReference>
<dbReference type="PROSITE" id="PS50113">
    <property type="entry name" value="PAC"/>
    <property type="match status" value="1"/>
</dbReference>
<evidence type="ECO:0000256" key="11">
    <source>
        <dbReference type="ARBA" id="ARBA00022989"/>
    </source>
</evidence>
<evidence type="ECO:0000256" key="10">
    <source>
        <dbReference type="ARBA" id="ARBA00022840"/>
    </source>
</evidence>
<evidence type="ECO:0000313" key="18">
    <source>
        <dbReference type="Proteomes" id="UP001589775"/>
    </source>
</evidence>
<keyword evidence="7" id="KW-0812">Transmembrane</keyword>
<dbReference type="Gene3D" id="3.30.450.20">
    <property type="entry name" value="PAS domain"/>
    <property type="match status" value="2"/>
</dbReference>
<evidence type="ECO:0000256" key="2">
    <source>
        <dbReference type="ARBA" id="ARBA00004651"/>
    </source>
</evidence>
<dbReference type="Pfam" id="PF02518">
    <property type="entry name" value="HATPase_c"/>
    <property type="match status" value="1"/>
</dbReference>
<evidence type="ECO:0000256" key="1">
    <source>
        <dbReference type="ARBA" id="ARBA00000085"/>
    </source>
</evidence>
<dbReference type="PRINTS" id="PR00344">
    <property type="entry name" value="BCTRLSENSOR"/>
</dbReference>
<evidence type="ECO:0000259" key="15">
    <source>
        <dbReference type="PROSITE" id="PS50110"/>
    </source>
</evidence>
<dbReference type="InterPro" id="IPR003594">
    <property type="entry name" value="HATPase_dom"/>
</dbReference>
<dbReference type="PANTHER" id="PTHR43065:SF49">
    <property type="entry name" value="HISTIDINE KINASE"/>
    <property type="match status" value="1"/>
</dbReference>
<feature type="modified residue" description="4-aspartylphosphate" evidence="13">
    <location>
        <position position="830"/>
    </location>
</feature>
<dbReference type="PROSITE" id="PS50110">
    <property type="entry name" value="RESPONSE_REGULATORY"/>
    <property type="match status" value="1"/>
</dbReference>
<keyword evidence="10 17" id="KW-0067">ATP-binding</keyword>
<keyword evidence="5 13" id="KW-0597">Phosphoprotein</keyword>
<keyword evidence="18" id="KW-1185">Reference proteome</keyword>
<evidence type="ECO:0000259" key="16">
    <source>
        <dbReference type="PROSITE" id="PS50113"/>
    </source>
</evidence>
<dbReference type="InterPro" id="IPR029151">
    <property type="entry name" value="Sensor-like_sf"/>
</dbReference>
<dbReference type="InterPro" id="IPR011006">
    <property type="entry name" value="CheY-like_superfamily"/>
</dbReference>